<gene>
    <name evidence="13" type="ORF">BDU57DRAFT_527326</name>
</gene>
<dbReference type="InterPro" id="IPR036861">
    <property type="entry name" value="Endochitinase-like_sf"/>
</dbReference>
<accession>A0A6A5QWG8</accession>
<keyword evidence="2 8" id="KW-0147">Chitin-binding</keyword>
<protein>
    <recommendedName>
        <fullName evidence="15">Glycoside hydrolase/deacetylase</fullName>
    </recommendedName>
</protein>
<organism evidence="13 14">
    <name type="scientific">Ampelomyces quisqualis</name>
    <name type="common">Powdery mildew agent</name>
    <dbReference type="NCBI Taxonomy" id="50730"/>
    <lineage>
        <taxon>Eukaryota</taxon>
        <taxon>Fungi</taxon>
        <taxon>Dikarya</taxon>
        <taxon>Ascomycota</taxon>
        <taxon>Pezizomycotina</taxon>
        <taxon>Dothideomycetes</taxon>
        <taxon>Pleosporomycetidae</taxon>
        <taxon>Pleosporales</taxon>
        <taxon>Pleosporineae</taxon>
        <taxon>Phaeosphaeriaceae</taxon>
        <taxon>Ampelomyces</taxon>
    </lineage>
</organism>
<keyword evidence="4 10" id="KW-0732">Signal</keyword>
<dbReference type="Gene3D" id="3.20.20.370">
    <property type="entry name" value="Glycoside hydrolase/deacetylase"/>
    <property type="match status" value="1"/>
</dbReference>
<evidence type="ECO:0000256" key="5">
    <source>
        <dbReference type="ARBA" id="ARBA00022801"/>
    </source>
</evidence>
<dbReference type="PANTHER" id="PTHR46471">
    <property type="entry name" value="CHITIN DEACETYLASE"/>
    <property type="match status" value="1"/>
</dbReference>
<feature type="domain" description="NodB homology" evidence="12">
    <location>
        <begin position="149"/>
        <end position="346"/>
    </location>
</feature>
<dbReference type="Pfam" id="PF01522">
    <property type="entry name" value="Polysacc_deac_1"/>
    <property type="match status" value="1"/>
</dbReference>
<dbReference type="PANTHER" id="PTHR46471:SF8">
    <property type="entry name" value="CHITIN DEACETYLASE"/>
    <property type="match status" value="1"/>
</dbReference>
<name>A0A6A5QWG8_AMPQU</name>
<sequence>MRVSNILNALLVAPLVAAHSGVPGAPRIFGMAPNDIAAFKTRRTFGRHAARHAHSLHNSPLRARQGGADGRCGKNFGCATCAEGYCCSSSGYCGQGQDFCQAPDSDFDYGPGADANKLPAGGTTRNIARPKIGSVLYGGEGIYVCTKPGQIAITYDDGPYIYTNDLLDMFKSYNFKATFFVTGINLNKGSIDDESTAWPAVIRRMAAEGHQLASHTWSHQDLSAITKDQRYEQMVRLEMALSNIIGKFPTYMRPPYSSCSAESGCVQDMADLGYHISYFDLDTDDYNQLTADKAQIPKDIVKAALDKANSASDDFLAIAHDIHFQTVHNLTGYMLDLMVQKGYKGVTMGECLSDPEANWYRSPTGRVATSSVFSPPACASTQASSSLGSASVSASSTSSGIIATPTGVSVDGSCGPNVGLTCAGSVFGECCSQYGYCGSTDNYCGTSCNPLFGKCTTSPSSSNGTASSIASSSSQPASSVAPSSSQPASSVAPSSSQPTSSSVAPSSSQPASSVAPSSSQPTSSVNPSSSQPTSSSVAPSSSQPALSDALSSSQPTSSVAPSSSQPASPVGPSSSQLASSAAPSSSRSASSAPVVASSSASLTSSSVAQSSSSLASSLPRSSSTIASSTRASSSTPVSSSPRSSSTMSSSTMASSTRASSSTPVSSSSRSSSTMASSTRGSSSTPVSSSLRSSSSMASSSMVSSTRASSSPAPTPTGAKTIIGVCGPILGFHCMGFLLGECCGQLGLCGRGTLFCGSGCQAGYGKCN</sequence>
<evidence type="ECO:0000256" key="6">
    <source>
        <dbReference type="ARBA" id="ARBA00023277"/>
    </source>
</evidence>
<evidence type="ECO:0000256" key="1">
    <source>
        <dbReference type="ARBA" id="ARBA00001941"/>
    </source>
</evidence>
<dbReference type="GO" id="GO:0016810">
    <property type="term" value="F:hydrolase activity, acting on carbon-nitrogen (but not peptide) bonds"/>
    <property type="evidence" value="ECO:0007669"/>
    <property type="project" value="InterPro"/>
</dbReference>
<dbReference type="PROSITE" id="PS51677">
    <property type="entry name" value="NODB"/>
    <property type="match status" value="1"/>
</dbReference>
<reference evidence="13" key="1">
    <citation type="journal article" date="2020" name="Stud. Mycol.">
        <title>101 Dothideomycetes genomes: a test case for predicting lifestyles and emergence of pathogens.</title>
        <authorList>
            <person name="Haridas S."/>
            <person name="Albert R."/>
            <person name="Binder M."/>
            <person name="Bloem J."/>
            <person name="Labutti K."/>
            <person name="Salamov A."/>
            <person name="Andreopoulos B."/>
            <person name="Baker S."/>
            <person name="Barry K."/>
            <person name="Bills G."/>
            <person name="Bluhm B."/>
            <person name="Cannon C."/>
            <person name="Castanera R."/>
            <person name="Culley D."/>
            <person name="Daum C."/>
            <person name="Ezra D."/>
            <person name="Gonzalez J."/>
            <person name="Henrissat B."/>
            <person name="Kuo A."/>
            <person name="Liang C."/>
            <person name="Lipzen A."/>
            <person name="Lutzoni F."/>
            <person name="Magnuson J."/>
            <person name="Mondo S."/>
            <person name="Nolan M."/>
            <person name="Ohm R."/>
            <person name="Pangilinan J."/>
            <person name="Park H.-J."/>
            <person name="Ramirez L."/>
            <person name="Alfaro M."/>
            <person name="Sun H."/>
            <person name="Tritt A."/>
            <person name="Yoshinaga Y."/>
            <person name="Zwiers L.-H."/>
            <person name="Turgeon B."/>
            <person name="Goodwin S."/>
            <person name="Spatafora J."/>
            <person name="Crous P."/>
            <person name="Grigoriev I."/>
        </authorList>
    </citation>
    <scope>NUCLEOTIDE SEQUENCE</scope>
    <source>
        <strain evidence="13">HMLAC05119</strain>
    </source>
</reference>
<dbReference type="OrthoDB" id="407355at2759"/>
<dbReference type="InterPro" id="IPR018371">
    <property type="entry name" value="Chitin-binding_1_CS"/>
</dbReference>
<keyword evidence="5" id="KW-0378">Hydrolase</keyword>
<evidence type="ECO:0000256" key="7">
    <source>
        <dbReference type="ARBA" id="ARBA00023285"/>
    </source>
</evidence>
<dbReference type="InterPro" id="IPR002509">
    <property type="entry name" value="NODB_dom"/>
</dbReference>
<evidence type="ECO:0000256" key="8">
    <source>
        <dbReference type="PROSITE-ProRule" id="PRU00261"/>
    </source>
</evidence>
<keyword evidence="3" id="KW-0479">Metal-binding</keyword>
<dbReference type="EMBL" id="ML979133">
    <property type="protein sequence ID" value="KAF1919278.1"/>
    <property type="molecule type" value="Genomic_DNA"/>
</dbReference>
<comment type="caution">
    <text evidence="8">Lacks conserved residue(s) required for the propagation of feature annotation.</text>
</comment>
<dbReference type="Gene3D" id="3.30.60.10">
    <property type="entry name" value="Endochitinase-like"/>
    <property type="match status" value="2"/>
</dbReference>
<dbReference type="CDD" id="cd10951">
    <property type="entry name" value="CE4_ClCDA_like"/>
    <property type="match status" value="1"/>
</dbReference>
<dbReference type="AlphaFoldDB" id="A0A6A5QWG8"/>
<evidence type="ECO:0000259" key="11">
    <source>
        <dbReference type="PROSITE" id="PS50941"/>
    </source>
</evidence>
<evidence type="ECO:0000313" key="13">
    <source>
        <dbReference type="EMBL" id="KAF1919278.1"/>
    </source>
</evidence>
<feature type="domain" description="Chitin-binding type-1" evidence="11">
    <location>
        <begin position="722"/>
        <end position="767"/>
    </location>
</feature>
<feature type="disulfide bond" evidence="8">
    <location>
        <begin position="430"/>
        <end position="444"/>
    </location>
</feature>
<evidence type="ECO:0000256" key="2">
    <source>
        <dbReference type="ARBA" id="ARBA00022669"/>
    </source>
</evidence>
<feature type="chain" id="PRO_5025581920" description="Glycoside hydrolase/deacetylase" evidence="10">
    <location>
        <begin position="19"/>
        <end position="767"/>
    </location>
</feature>
<dbReference type="GO" id="GO:0008061">
    <property type="term" value="F:chitin binding"/>
    <property type="evidence" value="ECO:0007669"/>
    <property type="project" value="UniProtKB-UniRule"/>
</dbReference>
<dbReference type="GO" id="GO:0005975">
    <property type="term" value="P:carbohydrate metabolic process"/>
    <property type="evidence" value="ECO:0007669"/>
    <property type="project" value="InterPro"/>
</dbReference>
<evidence type="ECO:0000256" key="10">
    <source>
        <dbReference type="SAM" id="SignalP"/>
    </source>
</evidence>
<feature type="region of interest" description="Disordered" evidence="9">
    <location>
        <begin position="463"/>
        <end position="716"/>
    </location>
</feature>
<keyword evidence="8" id="KW-1015">Disulfide bond</keyword>
<feature type="signal peptide" evidence="10">
    <location>
        <begin position="1"/>
        <end position="18"/>
    </location>
</feature>
<dbReference type="SUPFAM" id="SSF57016">
    <property type="entry name" value="Plant lectins/antimicrobial peptides"/>
    <property type="match status" value="3"/>
</dbReference>
<evidence type="ECO:0000256" key="4">
    <source>
        <dbReference type="ARBA" id="ARBA00022729"/>
    </source>
</evidence>
<comment type="cofactor">
    <cofactor evidence="1">
        <name>Co(2+)</name>
        <dbReference type="ChEBI" id="CHEBI:48828"/>
    </cofactor>
</comment>
<proteinExistence type="predicted"/>
<dbReference type="SMART" id="SM00270">
    <property type="entry name" value="ChtBD1"/>
    <property type="match status" value="3"/>
</dbReference>
<dbReference type="CDD" id="cd11618">
    <property type="entry name" value="ChtBD1_1"/>
    <property type="match status" value="1"/>
</dbReference>
<dbReference type="InterPro" id="IPR001002">
    <property type="entry name" value="Chitin-bd_1"/>
</dbReference>
<feature type="compositionally biased region" description="Low complexity" evidence="9">
    <location>
        <begin position="463"/>
        <end position="711"/>
    </location>
</feature>
<dbReference type="PROSITE" id="PS50941">
    <property type="entry name" value="CHIT_BIND_I_2"/>
    <property type="match status" value="2"/>
</dbReference>
<dbReference type="Proteomes" id="UP000800096">
    <property type="component" value="Unassembled WGS sequence"/>
</dbReference>
<dbReference type="SUPFAM" id="SSF88713">
    <property type="entry name" value="Glycoside hydrolase/deacetylase"/>
    <property type="match status" value="1"/>
</dbReference>
<keyword evidence="7" id="KW-0170">Cobalt</keyword>
<evidence type="ECO:0008006" key="15">
    <source>
        <dbReference type="Google" id="ProtNLM"/>
    </source>
</evidence>
<evidence type="ECO:0000256" key="3">
    <source>
        <dbReference type="ARBA" id="ARBA00022723"/>
    </source>
</evidence>
<evidence type="ECO:0000259" key="12">
    <source>
        <dbReference type="PROSITE" id="PS51677"/>
    </source>
</evidence>
<keyword evidence="6" id="KW-0119">Carbohydrate metabolism</keyword>
<feature type="disulfide bond" evidence="8">
    <location>
        <begin position="741"/>
        <end position="755"/>
    </location>
</feature>
<dbReference type="PROSITE" id="PS00026">
    <property type="entry name" value="CHIT_BIND_I_1"/>
    <property type="match status" value="1"/>
</dbReference>
<dbReference type="InterPro" id="IPR011330">
    <property type="entry name" value="Glyco_hydro/deAcase_b/a-brl"/>
</dbReference>
<evidence type="ECO:0000256" key="9">
    <source>
        <dbReference type="SAM" id="MobiDB-lite"/>
    </source>
</evidence>
<evidence type="ECO:0000313" key="14">
    <source>
        <dbReference type="Proteomes" id="UP000800096"/>
    </source>
</evidence>
<dbReference type="GO" id="GO:0046872">
    <property type="term" value="F:metal ion binding"/>
    <property type="evidence" value="ECO:0007669"/>
    <property type="project" value="UniProtKB-KW"/>
</dbReference>
<dbReference type="CDD" id="cd00035">
    <property type="entry name" value="ChtBD1"/>
    <property type="match status" value="1"/>
</dbReference>
<keyword evidence="14" id="KW-1185">Reference proteome</keyword>
<feature type="domain" description="Chitin-binding type-1" evidence="11">
    <location>
        <begin position="411"/>
        <end position="457"/>
    </location>
</feature>